<dbReference type="Pfam" id="PF00617">
    <property type="entry name" value="RasGEF"/>
    <property type="match status" value="1"/>
</dbReference>
<evidence type="ECO:0000256" key="2">
    <source>
        <dbReference type="PROSITE-ProRule" id="PRU00023"/>
    </source>
</evidence>
<dbReference type="Gene3D" id="1.10.840.10">
    <property type="entry name" value="Ras guanine-nucleotide exchange factors catalytic domain"/>
    <property type="match status" value="1"/>
</dbReference>
<evidence type="ECO:0000259" key="5">
    <source>
        <dbReference type="PROSITE" id="PS01179"/>
    </source>
</evidence>
<dbReference type="Proteomes" id="UP001159405">
    <property type="component" value="Unassembled WGS sequence"/>
</dbReference>
<dbReference type="CDD" id="cd14473">
    <property type="entry name" value="FERM_B-lobe"/>
    <property type="match status" value="1"/>
</dbReference>
<dbReference type="SUPFAM" id="SSF48366">
    <property type="entry name" value="Ras GEF"/>
    <property type="match status" value="1"/>
</dbReference>
<dbReference type="InterPro" id="IPR008937">
    <property type="entry name" value="Ras-like_GEF"/>
</dbReference>
<feature type="region of interest" description="Disordered" evidence="4">
    <location>
        <begin position="749"/>
        <end position="777"/>
    </location>
</feature>
<evidence type="ECO:0000313" key="8">
    <source>
        <dbReference type="EMBL" id="CAH3046652.1"/>
    </source>
</evidence>
<dbReference type="CDD" id="cd00155">
    <property type="entry name" value="RasGEF"/>
    <property type="match status" value="1"/>
</dbReference>
<dbReference type="InterPro" id="IPR011989">
    <property type="entry name" value="ARM-like"/>
</dbReference>
<dbReference type="SUPFAM" id="SSF48403">
    <property type="entry name" value="Ankyrin repeat"/>
    <property type="match status" value="1"/>
</dbReference>
<dbReference type="InterPro" id="IPR000651">
    <property type="entry name" value="Ras-like_Gua-exchang_fac_N"/>
</dbReference>
<dbReference type="SUPFAM" id="SSF48371">
    <property type="entry name" value="ARM repeat"/>
    <property type="match status" value="1"/>
</dbReference>
<sequence length="2318" mass="256258">MQSLRRRLSQRWQRTENEVRVADSSITTGYDEESSQANQATALLIPQAESRRVEEYGSEELHFIVDYVGSAQISEAKSITRMMETLKRIKKLQVRSIRVNFTIRDGILLVSSCESNSLILTAPLYAIALCAQEQLRGFDSCFGLNITRKKTHMCHVFEAGSKLEAASIVRTVALAFKAIGKLRREKIERESRRAKRTHSISSSERTRTNSEVSTTSTVGSSSVDRRHPHVQWKHGETSGRRSPHGKKLNKSTTSPSILRHPTSSFSSGRHVEFSALSPVPSDGSDSDGKEPNQSKKAVIDVQCEIQADVHALPPSMQPELPVWVKRVGNDATRRSSLPIMEHKRSVVPSDGTRKGQSYRCHSVEEIHSQPAVAPNTKDRPHVNSLKNMIKTSPESAETASKEPNELLEKGKFSREQDYGRIGKDHVTENFLATTLFPTESFHKESTCIPSSDCVSLILGKYKGLEPQDMTLPLSENEEEKNPETLHSLITAVEKGNTGLVEQFLQNGLSVNLHDASRRSLLYYAVSLGDVEMTQFLLKRGADINWEGPDDKSPLHVAASAGNRAVTQLLLWYGANVRAKDSNFCTPLHMSAGHRSKLEVSFLLVEHGARIYENNIHGVRPVDLDPELKEMQRLLVQSACEAFAATDITKSRSNSGASLMNHTVSARTKSSAQSPKVEKASNLRRELLQPRRSSSLCSMSGGHGSPEAVRGKRPIKRSESIHLSKAQSPLLANSRRGALLHMHAFHRTIQVQDSDQSEPKSLSGQTQLALNPSNSLSEKSDVNAFINNKADADMSYSSQDKSAVEQDLALSQCRKAEAQDTSRENQIAVPVTTSTKQEIPSAADTQENFVAPLSVVSSIPSLQSNLLTPFIPTKSSSEEEKVVSNLIQFVDDLEANDKEVGTDVVPTKIGDHATPSPDIQVTEGTSLAVEMKLSNVRQPSLESDQSAVSCQRSPSECEESSILSTGSHYTREEDPVIEALEPVVLLSGNPECHSSLLAYLCLPRAASQLTSLAHMDSVSAVINNHIAVLIGNLFNLEGADSRKRSVAAGLIETVLKLVDGPEPIQSTCLSILQSILDFNNEQEFSTALKTIPLEPLLNLLQTSDVDSGAFDLRHTDSPPPSQPGSHDRPRSRKRSTCSQSSYDERLREMSVAVASKVSVQRNNSGASDVRSDVWPPHVHGGYVMQKKNSICSMGSSADGEHSFYSLGFGHNYLPLMDLHSRTMPKVVATKMLTASSIHPKMQLELGKTRPLSLLLETLSDGNPEIVMYCTATLANIAMTVDNHMQIELVGGVDGLKQMLSYGDARVRYHAARGLIYLGCMDVGGVYLFKRVPGDEKLDVLFGDSTGEERLFVKGASIEKIVEIITNNPTLLWGGLSLPPWSGRSKKLSWYKTTSPNDKRMATEDQIVDFLLTTYRSFVHATILMRLLLHRFHDPWFGKYFDGDPSTGQMQDYSPLPVLHIHLMRLWTAWLDNFPEDFVNNPVIASELSEVILPLRQAGGPYLPCAEMLEDLIQSLEERASKKGHLDRFLANHCHHAILYEQCQKAIVNGSLPCTIEDAVYLSGLQLYIEDLLPAEVRGKPRLFSSSSREKLSVSRIKTSLHSSMYKVKNIAKRIKVQYEQFANSGMTERNAKHNFIDYCQAMAGYGCQFYKLKECSGAIDPKGGATRCYFAVSPKKLTVLDDKTKAVIGTWQLKELKRWRLSADETRLRAEFNNATFEFMLENKGLFKEINDVLLMCTKIEWQILAGQDFSPWSKYAEENEVWGAQALEAVASKPALYSDKYDSDTGVVSRLRAISLGSSLPDQHLGKGKRKSSFKLSSSVPYQQGALQQKTERGNVLAQQTGTQGQTAASAASTLASGTSGVGELSVGSQASSDILLGSLQSTLPSKGSWEPGSFGIAEERRTSKGSAASVESGSPAERHLLHPAGSLTAGQEHLHGISSCRRPKYTSESNPSSLGSDSPCSSGQLTPTPPQRGPFSLSLRDDDDFEGLNRSFGQSTNGQLLICQCPPDAELPGFDRRDFSPYDLLQYPKELARQITLIDHECFCAVTAVDVQKKIAMGTGKKRKVAPEERLSVEKVADRFNQLSTWVAATIVTEKSMEKRANMFINFIETAKLCLELRNFNAVMAIVVAALGSAPVRRLHKTKELVPKEYLEQYAKMEILMDTKDNYKRYRQALASSPTPSVPYFGIYMKDLTFIAEGNPDFFKGGLINLTKRRQIYLVIDEIRRFQKDVYNFQEVSEVRDYLANEKIHTEKELYDISCQFEPGLPRRHSEADKSTALRPVPQFKSSTVGRMAGKRCMSLSRSSTALEPDIGPDSTC</sequence>
<dbReference type="SUPFAM" id="SSF47031">
    <property type="entry name" value="Second domain of FERM"/>
    <property type="match status" value="1"/>
</dbReference>
<feature type="region of interest" description="Disordered" evidence="4">
    <location>
        <begin position="1939"/>
        <end position="1981"/>
    </location>
</feature>
<proteinExistence type="predicted"/>
<dbReference type="SMART" id="SM00248">
    <property type="entry name" value="ANK"/>
    <property type="match status" value="4"/>
</dbReference>
<evidence type="ECO:0000259" key="6">
    <source>
        <dbReference type="PROSITE" id="PS50009"/>
    </source>
</evidence>
<evidence type="ECO:0000313" key="9">
    <source>
        <dbReference type="Proteomes" id="UP001159405"/>
    </source>
</evidence>
<dbReference type="InterPro" id="IPR011993">
    <property type="entry name" value="PH-like_dom_sf"/>
</dbReference>
<dbReference type="Gene3D" id="1.20.870.10">
    <property type="entry name" value="Son of sevenless (SoS) protein Chain: S domain 1"/>
    <property type="match status" value="1"/>
</dbReference>
<keyword evidence="9" id="KW-1185">Reference proteome</keyword>
<dbReference type="PROSITE" id="PS50088">
    <property type="entry name" value="ANK_REPEAT"/>
    <property type="match status" value="2"/>
</dbReference>
<dbReference type="InterPro" id="IPR002110">
    <property type="entry name" value="Ankyrin_rpt"/>
</dbReference>
<protein>
    <submittedName>
        <fullName evidence="8">Uncharacterized protein</fullName>
    </submittedName>
</protein>
<evidence type="ECO:0000259" key="7">
    <source>
        <dbReference type="PROSITE" id="PS50212"/>
    </source>
</evidence>
<dbReference type="PANTHER" id="PTHR23113:SF368">
    <property type="entry name" value="CELL DIVISION CONTROL PROTEIN 25"/>
    <property type="match status" value="1"/>
</dbReference>
<evidence type="ECO:0000256" key="1">
    <source>
        <dbReference type="ARBA" id="ARBA00022658"/>
    </source>
</evidence>
<feature type="region of interest" description="Disordered" evidence="4">
    <location>
        <begin position="188"/>
        <end position="297"/>
    </location>
</feature>
<feature type="compositionally biased region" description="Low complexity" evidence="4">
    <location>
        <begin position="1948"/>
        <end position="1963"/>
    </location>
</feature>
<dbReference type="InterPro" id="IPR023578">
    <property type="entry name" value="Ras_GEF_dom_sf"/>
</dbReference>
<dbReference type="Pfam" id="PF00023">
    <property type="entry name" value="Ank"/>
    <property type="match status" value="1"/>
</dbReference>
<organism evidence="8 9">
    <name type="scientific">Porites lobata</name>
    <dbReference type="NCBI Taxonomy" id="104759"/>
    <lineage>
        <taxon>Eukaryota</taxon>
        <taxon>Metazoa</taxon>
        <taxon>Cnidaria</taxon>
        <taxon>Anthozoa</taxon>
        <taxon>Hexacorallia</taxon>
        <taxon>Scleractinia</taxon>
        <taxon>Fungiina</taxon>
        <taxon>Poritidae</taxon>
        <taxon>Porites</taxon>
    </lineage>
</organism>
<accession>A0ABN8NAH3</accession>
<dbReference type="PROSITE" id="PS50297">
    <property type="entry name" value="ANK_REP_REGION"/>
    <property type="match status" value="2"/>
</dbReference>
<feature type="region of interest" description="Disordered" evidence="4">
    <location>
        <begin position="1887"/>
        <end position="1921"/>
    </location>
</feature>
<feature type="compositionally biased region" description="Basic and acidic residues" evidence="4">
    <location>
        <begin position="675"/>
        <end position="688"/>
    </location>
</feature>
<dbReference type="PROSITE" id="PS50009">
    <property type="entry name" value="RASGEF_CAT"/>
    <property type="match status" value="1"/>
</dbReference>
<dbReference type="InterPro" id="IPR019748">
    <property type="entry name" value="FERM_central"/>
</dbReference>
<feature type="domain" description="PID" evidence="5">
    <location>
        <begin position="63"/>
        <end position="188"/>
    </location>
</feature>
<feature type="compositionally biased region" description="Polar residues" evidence="4">
    <location>
        <begin position="250"/>
        <end position="267"/>
    </location>
</feature>
<dbReference type="Pfam" id="PF00640">
    <property type="entry name" value="PID"/>
    <property type="match status" value="1"/>
</dbReference>
<dbReference type="InterPro" id="IPR001895">
    <property type="entry name" value="RASGEF_cat_dom"/>
</dbReference>
<dbReference type="Gene3D" id="1.20.80.10">
    <property type="match status" value="1"/>
</dbReference>
<feature type="domain" description="N-terminal Ras-GEF" evidence="7">
    <location>
        <begin position="1347"/>
        <end position="1515"/>
    </location>
</feature>
<dbReference type="InterPro" id="IPR006020">
    <property type="entry name" value="PTB/PI_dom"/>
</dbReference>
<dbReference type="InterPro" id="IPR035963">
    <property type="entry name" value="FERM_2"/>
</dbReference>
<feature type="compositionally biased region" description="Low complexity" evidence="4">
    <location>
        <begin position="199"/>
        <end position="222"/>
    </location>
</feature>
<dbReference type="Gene3D" id="2.30.29.30">
    <property type="entry name" value="Pleckstrin-homology domain (PH domain)/Phosphotyrosine-binding domain (PTB)"/>
    <property type="match status" value="2"/>
</dbReference>
<feature type="compositionally biased region" description="Polar residues" evidence="4">
    <location>
        <begin position="749"/>
        <end position="776"/>
    </location>
</feature>
<evidence type="ECO:0000256" key="4">
    <source>
        <dbReference type="SAM" id="MobiDB-lite"/>
    </source>
</evidence>
<feature type="repeat" description="ANK" evidence="2">
    <location>
        <begin position="549"/>
        <end position="581"/>
    </location>
</feature>
<dbReference type="Gene3D" id="1.25.40.20">
    <property type="entry name" value="Ankyrin repeat-containing domain"/>
    <property type="match status" value="1"/>
</dbReference>
<dbReference type="SUPFAM" id="SSF50729">
    <property type="entry name" value="PH domain-like"/>
    <property type="match status" value="1"/>
</dbReference>
<dbReference type="Pfam" id="PF00373">
    <property type="entry name" value="FERM_M"/>
    <property type="match status" value="1"/>
</dbReference>
<name>A0ABN8NAH3_9CNID</name>
<feature type="domain" description="Ras-GEF" evidence="6">
    <location>
        <begin position="2028"/>
        <end position="2265"/>
    </location>
</feature>
<dbReference type="InterPro" id="IPR036964">
    <property type="entry name" value="RASGEF_cat_dom_sf"/>
</dbReference>
<comment type="caution">
    <text evidence="8">The sequence shown here is derived from an EMBL/GenBank/DDBJ whole genome shotgun (WGS) entry which is preliminary data.</text>
</comment>
<reference evidence="8 9" key="1">
    <citation type="submission" date="2022-05" db="EMBL/GenBank/DDBJ databases">
        <authorList>
            <consortium name="Genoscope - CEA"/>
            <person name="William W."/>
        </authorList>
    </citation>
    <scope>NUCLEOTIDE SEQUENCE [LARGE SCALE GENOMIC DNA]</scope>
</reference>
<dbReference type="InterPro" id="IPR014352">
    <property type="entry name" value="FERM/acyl-CoA-bd_prot_sf"/>
</dbReference>
<dbReference type="EMBL" id="CALNXK010000014">
    <property type="protein sequence ID" value="CAH3046652.1"/>
    <property type="molecule type" value="Genomic_DNA"/>
</dbReference>
<dbReference type="CDD" id="cd00934">
    <property type="entry name" value="PTB"/>
    <property type="match status" value="1"/>
</dbReference>
<dbReference type="SMART" id="SM00147">
    <property type="entry name" value="RasGEF"/>
    <property type="match status" value="1"/>
</dbReference>
<feature type="region of interest" description="Disordered" evidence="4">
    <location>
        <begin position="653"/>
        <end position="713"/>
    </location>
</feature>
<feature type="compositionally biased region" description="Polar residues" evidence="4">
    <location>
        <begin position="653"/>
        <end position="673"/>
    </location>
</feature>
<keyword evidence="2" id="KW-0040">ANK repeat</keyword>
<dbReference type="PROSITE" id="PS01179">
    <property type="entry name" value="PID"/>
    <property type="match status" value="1"/>
</dbReference>
<dbReference type="InterPro" id="IPR036770">
    <property type="entry name" value="Ankyrin_rpt-contain_sf"/>
</dbReference>
<feature type="repeat" description="ANK" evidence="2">
    <location>
        <begin position="516"/>
        <end position="548"/>
    </location>
</feature>
<keyword evidence="1 3" id="KW-0344">Guanine-nucleotide releasing factor</keyword>
<gene>
    <name evidence="8" type="ORF">PLOB_00008223</name>
</gene>
<evidence type="ECO:0000256" key="3">
    <source>
        <dbReference type="PROSITE-ProRule" id="PRU00168"/>
    </source>
</evidence>
<dbReference type="Gene3D" id="1.25.10.10">
    <property type="entry name" value="Leucine-rich Repeat Variant"/>
    <property type="match status" value="1"/>
</dbReference>
<dbReference type="InterPro" id="IPR016024">
    <property type="entry name" value="ARM-type_fold"/>
</dbReference>
<dbReference type="Pfam" id="PF00618">
    <property type="entry name" value="RasGEF_N"/>
    <property type="match status" value="1"/>
</dbReference>
<dbReference type="Pfam" id="PF12796">
    <property type="entry name" value="Ank_2"/>
    <property type="match status" value="1"/>
</dbReference>
<dbReference type="PROSITE" id="PS50212">
    <property type="entry name" value="RASGEF_NTER"/>
    <property type="match status" value="1"/>
</dbReference>
<dbReference type="PANTHER" id="PTHR23113">
    <property type="entry name" value="GUANINE NUCLEOTIDE EXCHANGE FACTOR"/>
    <property type="match status" value="1"/>
</dbReference>
<feature type="region of interest" description="Disordered" evidence="4">
    <location>
        <begin position="1107"/>
        <end position="1144"/>
    </location>
</feature>